<dbReference type="EMBL" id="NPBQ01000148">
    <property type="protein sequence ID" value="PAD80636.1"/>
    <property type="molecule type" value="Genomic_DNA"/>
</dbReference>
<feature type="transmembrane region" description="Helical" evidence="1">
    <location>
        <begin position="122"/>
        <end position="152"/>
    </location>
</feature>
<name>A0AA91TMY5_NIACI</name>
<reference evidence="2 3" key="1">
    <citation type="submission" date="2017-07" db="EMBL/GenBank/DDBJ databases">
        <title>Isolation and whole genome analysis of endospore-forming bacteria from heroin.</title>
        <authorList>
            <person name="Kalinowski J."/>
            <person name="Ahrens B."/>
            <person name="Al-Dilaimi A."/>
            <person name="Winkler A."/>
            <person name="Wibberg D."/>
            <person name="Schleenbecker U."/>
            <person name="Ruckert C."/>
            <person name="Wolfel R."/>
            <person name="Grass G."/>
        </authorList>
    </citation>
    <scope>NUCLEOTIDE SEQUENCE [LARGE SCALE GENOMIC DNA]</scope>
    <source>
        <strain evidence="2 3">7521-2</strain>
    </source>
</reference>
<proteinExistence type="predicted"/>
<organism evidence="2 3">
    <name type="scientific">Niallia circulans</name>
    <name type="common">Bacillus circulans</name>
    <dbReference type="NCBI Taxonomy" id="1397"/>
    <lineage>
        <taxon>Bacteria</taxon>
        <taxon>Bacillati</taxon>
        <taxon>Bacillota</taxon>
        <taxon>Bacilli</taxon>
        <taxon>Bacillales</taxon>
        <taxon>Bacillaceae</taxon>
        <taxon>Niallia</taxon>
    </lineage>
</organism>
<gene>
    <name evidence="2" type="ORF">CHH57_24040</name>
</gene>
<feature type="transmembrane region" description="Helical" evidence="1">
    <location>
        <begin position="79"/>
        <end position="102"/>
    </location>
</feature>
<comment type="caution">
    <text evidence="2">The sequence shown here is derived from an EMBL/GenBank/DDBJ whole genome shotgun (WGS) entry which is preliminary data.</text>
</comment>
<dbReference type="Proteomes" id="UP000216961">
    <property type="component" value="Unassembled WGS sequence"/>
</dbReference>
<keyword evidence="1" id="KW-0472">Membrane</keyword>
<keyword evidence="1" id="KW-0812">Transmembrane</keyword>
<accession>A0AA91TMY5</accession>
<dbReference type="AlphaFoldDB" id="A0AA91TMY5"/>
<evidence type="ECO:0000313" key="2">
    <source>
        <dbReference type="EMBL" id="PAD80636.1"/>
    </source>
</evidence>
<evidence type="ECO:0000256" key="1">
    <source>
        <dbReference type="SAM" id="Phobius"/>
    </source>
</evidence>
<dbReference type="RefSeq" id="WP_095334331.1">
    <property type="nucleotide sequence ID" value="NZ_NPBQ01000148.1"/>
</dbReference>
<protein>
    <submittedName>
        <fullName evidence="2">Uncharacterized protein</fullName>
    </submittedName>
</protein>
<evidence type="ECO:0000313" key="3">
    <source>
        <dbReference type="Proteomes" id="UP000216961"/>
    </source>
</evidence>
<sequence>MKEKNFNNKSKRTRYDELDTKNYLKKVEKKLLKINIYNNKGKLKFKEYMETHHQKDEILMMANELELNLEHSKEYNKTLIGLLIPLISVFLTFFSSYLLFIGKVDFDLAIKSIELREEYQPINMGALLTYFAIIWGSSYFVLSVLAFFWLFLTPRRNIAYLVVLKTFE</sequence>
<keyword evidence="1" id="KW-1133">Transmembrane helix</keyword>